<dbReference type="InterPro" id="IPR050129">
    <property type="entry name" value="Zn_alcohol_dh"/>
</dbReference>
<dbReference type="Gene3D" id="3.90.180.10">
    <property type="entry name" value="Medium-chain alcohol dehydrogenases, catalytic domain"/>
    <property type="match status" value="1"/>
</dbReference>
<evidence type="ECO:0000256" key="3">
    <source>
        <dbReference type="ARBA" id="ARBA00022833"/>
    </source>
</evidence>
<dbReference type="InterPro" id="IPR011032">
    <property type="entry name" value="GroES-like_sf"/>
</dbReference>
<dbReference type="InterPro" id="IPR013149">
    <property type="entry name" value="ADH-like_C"/>
</dbReference>
<dbReference type="PROSITE" id="PS00059">
    <property type="entry name" value="ADH_ZINC"/>
    <property type="match status" value="1"/>
</dbReference>
<proteinExistence type="inferred from homology"/>
<sequence>MRAAVTTEAHGFEIVELPDPAPGPDELVIRVAACGVCGSDVKAQPFMPAGIVMGHELGGEIVSVGSEAGNWRKGTNVAVLPVVCCGACSYCVAGAVAHCAQTRYIGMGSDRGGFAELAVVPARHAFALPDDLTGACAALVEPFAVGLHGVHTAEIRPGDEVLVVGAGGVGLTTIAWLSAKGAARITAADPDPERRKLASVMGATDVVGSVTECTAGAYDASIECVGRPELLQACQTVVRPLGRIVVSGACAEAVPIEPVTALLKELTIRFSVCYRPDEFREVIAAFSRGDIEPARMMGPQFGLDRIADAFDLVRNAGVHGRVLVTADPNLQRHSSIRRAR</sequence>
<protein>
    <submittedName>
        <fullName evidence="6">Zn-dependent alcohol dehydrogenase</fullName>
    </submittedName>
</protein>
<dbReference type="GO" id="GO:0016491">
    <property type="term" value="F:oxidoreductase activity"/>
    <property type="evidence" value="ECO:0007669"/>
    <property type="project" value="UniProtKB-KW"/>
</dbReference>
<keyword evidence="3 5" id="KW-0862">Zinc</keyword>
<evidence type="ECO:0000256" key="2">
    <source>
        <dbReference type="ARBA" id="ARBA00022723"/>
    </source>
</evidence>
<reference evidence="6 7" key="1">
    <citation type="submission" date="2020-12" db="EMBL/GenBank/DDBJ databases">
        <title>Complete genome sequence of Mycobacterium heckeshornense JCM 15655T, closely related to a pathogenic non-tuberculous mycobacterial species Mycobacterium xenopi.</title>
        <authorList>
            <person name="Yoshida M."/>
            <person name="Fukano H."/>
            <person name="Asakura T."/>
            <person name="Suzuki M."/>
            <person name="Hoshino Y."/>
        </authorList>
    </citation>
    <scope>NUCLEOTIDE SEQUENCE [LARGE SCALE GENOMIC DNA]</scope>
    <source>
        <strain evidence="6 7">JCM 15655</strain>
    </source>
</reference>
<evidence type="ECO:0000313" key="6">
    <source>
        <dbReference type="EMBL" id="BCO37903.1"/>
    </source>
</evidence>
<dbReference type="Proteomes" id="UP000595446">
    <property type="component" value="Chromosome"/>
</dbReference>
<dbReference type="Pfam" id="PF08240">
    <property type="entry name" value="ADH_N"/>
    <property type="match status" value="1"/>
</dbReference>
<dbReference type="Pfam" id="PF00107">
    <property type="entry name" value="ADH_zinc_N"/>
    <property type="match status" value="1"/>
</dbReference>
<dbReference type="PANTHER" id="PTHR43401:SF2">
    <property type="entry name" value="L-THREONINE 3-DEHYDROGENASE"/>
    <property type="match status" value="1"/>
</dbReference>
<dbReference type="InterPro" id="IPR036291">
    <property type="entry name" value="NAD(P)-bd_dom_sf"/>
</dbReference>
<comment type="similarity">
    <text evidence="5">Belongs to the zinc-containing alcohol dehydrogenase family.</text>
</comment>
<accession>A0A2G8BJP6</accession>
<name>A0A2G8BJP6_9MYCO</name>
<dbReference type="GO" id="GO:0008270">
    <property type="term" value="F:zinc ion binding"/>
    <property type="evidence" value="ECO:0007669"/>
    <property type="project" value="InterPro"/>
</dbReference>
<dbReference type="PANTHER" id="PTHR43401">
    <property type="entry name" value="L-THREONINE 3-DEHYDROGENASE"/>
    <property type="match status" value="1"/>
</dbReference>
<dbReference type="AlphaFoldDB" id="A0A2G8BJP6"/>
<dbReference type="InterPro" id="IPR002328">
    <property type="entry name" value="ADH_Zn_CS"/>
</dbReference>
<dbReference type="SMART" id="SM00829">
    <property type="entry name" value="PKS_ER"/>
    <property type="match status" value="1"/>
</dbReference>
<dbReference type="SUPFAM" id="SSF51735">
    <property type="entry name" value="NAD(P)-binding Rossmann-fold domains"/>
    <property type="match status" value="1"/>
</dbReference>
<dbReference type="OrthoDB" id="9797931at2"/>
<keyword evidence="4" id="KW-0560">Oxidoreductase</keyword>
<dbReference type="RefSeq" id="WP_048889525.1">
    <property type="nucleotide sequence ID" value="NZ_AP024237.1"/>
</dbReference>
<dbReference type="Gene3D" id="3.40.50.720">
    <property type="entry name" value="NAD(P)-binding Rossmann-like Domain"/>
    <property type="match status" value="1"/>
</dbReference>
<dbReference type="InterPro" id="IPR020843">
    <property type="entry name" value="ER"/>
</dbReference>
<organism evidence="6 7">
    <name type="scientific">Mycobacterium heckeshornense</name>
    <dbReference type="NCBI Taxonomy" id="110505"/>
    <lineage>
        <taxon>Bacteria</taxon>
        <taxon>Bacillati</taxon>
        <taxon>Actinomycetota</taxon>
        <taxon>Actinomycetes</taxon>
        <taxon>Mycobacteriales</taxon>
        <taxon>Mycobacteriaceae</taxon>
        <taxon>Mycobacterium</taxon>
    </lineage>
</organism>
<keyword evidence="2 5" id="KW-0479">Metal-binding</keyword>
<evidence type="ECO:0000256" key="5">
    <source>
        <dbReference type="RuleBase" id="RU361277"/>
    </source>
</evidence>
<evidence type="ECO:0000313" key="7">
    <source>
        <dbReference type="Proteomes" id="UP000595446"/>
    </source>
</evidence>
<dbReference type="SUPFAM" id="SSF50129">
    <property type="entry name" value="GroES-like"/>
    <property type="match status" value="1"/>
</dbReference>
<dbReference type="InterPro" id="IPR013154">
    <property type="entry name" value="ADH-like_N"/>
</dbReference>
<dbReference type="STRING" id="110505.ACT16_00705"/>
<comment type="cofactor">
    <cofactor evidence="1 5">
        <name>Zn(2+)</name>
        <dbReference type="ChEBI" id="CHEBI:29105"/>
    </cofactor>
</comment>
<evidence type="ECO:0000256" key="1">
    <source>
        <dbReference type="ARBA" id="ARBA00001947"/>
    </source>
</evidence>
<gene>
    <name evidence="6" type="ORF">MHEC_43360</name>
</gene>
<dbReference type="EMBL" id="AP024237">
    <property type="protein sequence ID" value="BCO37903.1"/>
    <property type="molecule type" value="Genomic_DNA"/>
</dbReference>
<keyword evidence="7" id="KW-1185">Reference proteome</keyword>
<evidence type="ECO:0000256" key="4">
    <source>
        <dbReference type="ARBA" id="ARBA00023002"/>
    </source>
</evidence>